<feature type="transmembrane region" description="Helical" evidence="1">
    <location>
        <begin position="30"/>
        <end position="46"/>
    </location>
</feature>
<feature type="transmembrane region" description="Helical" evidence="1">
    <location>
        <begin position="127"/>
        <end position="149"/>
    </location>
</feature>
<feature type="transmembrane region" description="Helical" evidence="1">
    <location>
        <begin position="102"/>
        <end position="121"/>
    </location>
</feature>
<name>A0ABU4PRV4_9SPHN</name>
<feature type="transmembrane region" description="Helical" evidence="1">
    <location>
        <begin position="78"/>
        <end position="95"/>
    </location>
</feature>
<gene>
    <name evidence="2" type="ORF">SIL82_17920</name>
</gene>
<reference evidence="2 3" key="1">
    <citation type="submission" date="2023-11" db="EMBL/GenBank/DDBJ databases">
        <title>MicrobeMod: A computational toolkit for identifying prokaryotic methylation and restriction-modification with nanopore sequencing.</title>
        <authorList>
            <person name="Crits-Christoph A."/>
            <person name="Kang S.C."/>
            <person name="Lee H."/>
            <person name="Ostrov N."/>
        </authorList>
    </citation>
    <scope>NUCLEOTIDE SEQUENCE [LARGE SCALE GENOMIC DNA]</scope>
    <source>
        <strain evidence="2 3">ATCC 14820</strain>
    </source>
</reference>
<evidence type="ECO:0000256" key="1">
    <source>
        <dbReference type="SAM" id="Phobius"/>
    </source>
</evidence>
<evidence type="ECO:0000313" key="3">
    <source>
        <dbReference type="Proteomes" id="UP001279660"/>
    </source>
</evidence>
<keyword evidence="3" id="KW-1185">Reference proteome</keyword>
<evidence type="ECO:0000313" key="2">
    <source>
        <dbReference type="EMBL" id="MDX5986139.1"/>
    </source>
</evidence>
<keyword evidence="1" id="KW-1133">Transmembrane helix</keyword>
<accession>A0ABU4PRV4</accession>
<dbReference type="Proteomes" id="UP001279660">
    <property type="component" value="Unassembled WGS sequence"/>
</dbReference>
<evidence type="ECO:0008006" key="4">
    <source>
        <dbReference type="Google" id="ProtNLM"/>
    </source>
</evidence>
<protein>
    <recommendedName>
        <fullName evidence="4">Integral membrane protein</fullName>
    </recommendedName>
</protein>
<keyword evidence="1" id="KW-0812">Transmembrane</keyword>
<keyword evidence="1" id="KW-0472">Membrane</keyword>
<organism evidence="2 3">
    <name type="scientific">Sphingomonas echinoides</name>
    <dbReference type="NCBI Taxonomy" id="59803"/>
    <lineage>
        <taxon>Bacteria</taxon>
        <taxon>Pseudomonadati</taxon>
        <taxon>Pseudomonadota</taxon>
        <taxon>Alphaproteobacteria</taxon>
        <taxon>Sphingomonadales</taxon>
        <taxon>Sphingomonadaceae</taxon>
        <taxon>Sphingomonas</taxon>
    </lineage>
</organism>
<comment type="caution">
    <text evidence="2">The sequence shown here is derived from an EMBL/GenBank/DDBJ whole genome shotgun (WGS) entry which is preliminary data.</text>
</comment>
<feature type="transmembrane region" description="Helical" evidence="1">
    <location>
        <begin position="53"/>
        <end position="72"/>
    </location>
</feature>
<dbReference type="EMBL" id="JAWXXV010000001">
    <property type="protein sequence ID" value="MDX5986139.1"/>
    <property type="molecule type" value="Genomic_DNA"/>
</dbReference>
<dbReference type="RefSeq" id="WP_010406697.1">
    <property type="nucleotide sequence ID" value="NZ_JAWXXV010000001.1"/>
</dbReference>
<sequence>MRDGLLPSAMLCVAVALALGFVPTRIWGGAVAALLFGCAAALLPPITPDHADVIFLGCWVSTVVLAACVHLPHGMNRATAVVLGLNAGVWACLVARVGGGAANLLVALPLVLLCVPARWLVLSGRGIVLKVAASWLLAIGVMEMVLMLTPTPGYKPDHME</sequence>
<proteinExistence type="predicted"/>